<feature type="region of interest" description="Disordered" evidence="1">
    <location>
        <begin position="479"/>
        <end position="500"/>
    </location>
</feature>
<accession>A0A2I0AJ36</accession>
<proteinExistence type="predicted"/>
<dbReference type="Proteomes" id="UP000236161">
    <property type="component" value="Unassembled WGS sequence"/>
</dbReference>
<keyword evidence="4" id="KW-1185">Reference proteome</keyword>
<evidence type="ECO:0000256" key="1">
    <source>
        <dbReference type="SAM" id="MobiDB-lite"/>
    </source>
</evidence>
<feature type="domain" description="PWWP" evidence="2">
    <location>
        <begin position="13"/>
        <end position="75"/>
    </location>
</feature>
<organism evidence="3 4">
    <name type="scientific">Apostasia shenzhenica</name>
    <dbReference type="NCBI Taxonomy" id="1088818"/>
    <lineage>
        <taxon>Eukaryota</taxon>
        <taxon>Viridiplantae</taxon>
        <taxon>Streptophyta</taxon>
        <taxon>Embryophyta</taxon>
        <taxon>Tracheophyta</taxon>
        <taxon>Spermatophyta</taxon>
        <taxon>Magnoliopsida</taxon>
        <taxon>Liliopsida</taxon>
        <taxon>Asparagales</taxon>
        <taxon>Orchidaceae</taxon>
        <taxon>Apostasioideae</taxon>
        <taxon>Apostasia</taxon>
    </lineage>
</organism>
<dbReference type="SUPFAM" id="SSF63748">
    <property type="entry name" value="Tudor/PWWP/MBT"/>
    <property type="match status" value="1"/>
</dbReference>
<dbReference type="AlphaFoldDB" id="A0A2I0AJ36"/>
<name>A0A2I0AJ36_9ASPA</name>
<sequence length="652" mass="73975">MLPRRGVSNESQIMDFVWGKLNEKLWWPGQICDPSEAPEQALITQHLDHCVLVSYFGEHSFAWCYPSQLKPFGEDFSKMVKQMGSESLVSAVNDALCEMERCLRADMTCSCVPVDGRVEVMFRRTAARRKASMAGCRSMELLKLLRDVGRDVLVADKHEVTLLRSFVGSFYLQNGSFIERIQDLVDEERSDVSTLPGKRMKVKSDKKYRLPANRKIKQTEILVGESSRKKRSMAELIGETDLENRVVMKKKSSEVKIEGFSSTRRRKKENVNGKFPMGDMLEVDPHEESELFGKRERKKSKYLSPPYTSGYLKRSNSFELVDSEFEMVDSDGSKSESEIFDRSRTPICDIFNDFLFVAVNPLHQGRGHRTEEMIEFFGRHRSLHYSGIFDSEGLMEQAGESAGNHTGEIASCVRRNVRQARKGRANGEAGMKSGLYGVDESMNKVDNEMFEIPNDIIINIPGETRAPLKKKKRDYSVDIDHTIHSSSRTNEPKTKRRKQQDSVTLILTFSQARNLPSKDELISKFSMYGSLDELETVLLQDQACARLVFQRALDAKKALNGIKRGKKLEFPFLDLKSCYLKEDTSIVSKSEPSPGNSLVYLSENLQRMISSLLPEKKGLKSADGLKPEVLEDLVDDMKVLLCKVNGLISLQT</sequence>
<dbReference type="EC" id="2.7.11.1" evidence="3"/>
<keyword evidence="3" id="KW-0418">Kinase</keyword>
<dbReference type="OrthoDB" id="62853at2759"/>
<dbReference type="CDD" id="cd05162">
    <property type="entry name" value="PWWP"/>
    <property type="match status" value="1"/>
</dbReference>
<dbReference type="GO" id="GO:0004674">
    <property type="term" value="F:protein serine/threonine kinase activity"/>
    <property type="evidence" value="ECO:0007669"/>
    <property type="project" value="UniProtKB-EC"/>
</dbReference>
<evidence type="ECO:0000259" key="2">
    <source>
        <dbReference type="PROSITE" id="PS50812"/>
    </source>
</evidence>
<dbReference type="SMART" id="SM00293">
    <property type="entry name" value="PWWP"/>
    <property type="match status" value="1"/>
</dbReference>
<dbReference type="EMBL" id="KZ451979">
    <property type="protein sequence ID" value="PKA55573.1"/>
    <property type="molecule type" value="Genomic_DNA"/>
</dbReference>
<keyword evidence="3" id="KW-0808">Transferase</keyword>
<dbReference type="InterPro" id="IPR053063">
    <property type="entry name" value="PWWP_domain_containing_PDP"/>
</dbReference>
<reference evidence="3 4" key="1">
    <citation type="journal article" date="2017" name="Nature">
        <title>The Apostasia genome and the evolution of orchids.</title>
        <authorList>
            <person name="Zhang G.Q."/>
            <person name="Liu K.W."/>
            <person name="Li Z."/>
            <person name="Lohaus R."/>
            <person name="Hsiao Y.Y."/>
            <person name="Niu S.C."/>
            <person name="Wang J.Y."/>
            <person name="Lin Y.C."/>
            <person name="Xu Q."/>
            <person name="Chen L.J."/>
            <person name="Yoshida K."/>
            <person name="Fujiwara S."/>
            <person name="Wang Z.W."/>
            <person name="Zhang Y.Q."/>
            <person name="Mitsuda N."/>
            <person name="Wang M."/>
            <person name="Liu G.H."/>
            <person name="Pecoraro L."/>
            <person name="Huang H.X."/>
            <person name="Xiao X.J."/>
            <person name="Lin M."/>
            <person name="Wu X.Y."/>
            <person name="Wu W.L."/>
            <person name="Chen Y.Y."/>
            <person name="Chang S.B."/>
            <person name="Sakamoto S."/>
            <person name="Ohme-Takagi M."/>
            <person name="Yagi M."/>
            <person name="Zeng S.J."/>
            <person name="Shen C.Y."/>
            <person name="Yeh C.M."/>
            <person name="Luo Y.B."/>
            <person name="Tsai W.C."/>
            <person name="Van de Peer Y."/>
            <person name="Liu Z.J."/>
        </authorList>
    </citation>
    <scope>NUCLEOTIDE SEQUENCE [LARGE SCALE GENOMIC DNA]</scope>
    <source>
        <strain evidence="4">cv. Shenzhen</strain>
        <tissue evidence="3">Stem</tissue>
    </source>
</reference>
<dbReference type="PANTHER" id="PTHR42851">
    <property type="entry name" value="ALDOLASE-RELATED"/>
    <property type="match status" value="1"/>
</dbReference>
<protein>
    <submittedName>
        <fullName evidence="3">Serine/threonine-protein kinase ATM</fullName>
        <ecNumber evidence="3">2.7.11.1</ecNumber>
    </submittedName>
</protein>
<evidence type="ECO:0000313" key="3">
    <source>
        <dbReference type="EMBL" id="PKA55573.1"/>
    </source>
</evidence>
<dbReference type="PANTHER" id="PTHR42851:SF12">
    <property type="entry name" value="PWWP DOMAIN PROTEIN"/>
    <property type="match status" value="1"/>
</dbReference>
<evidence type="ECO:0000313" key="4">
    <source>
        <dbReference type="Proteomes" id="UP000236161"/>
    </source>
</evidence>
<dbReference type="InterPro" id="IPR000313">
    <property type="entry name" value="PWWP_dom"/>
</dbReference>
<gene>
    <name evidence="3" type="primary">ATM</name>
    <name evidence="3" type="ORF">AXF42_Ash006775</name>
</gene>
<dbReference type="Gene3D" id="2.30.30.140">
    <property type="match status" value="1"/>
</dbReference>
<dbReference type="PROSITE" id="PS50812">
    <property type="entry name" value="PWWP"/>
    <property type="match status" value="1"/>
</dbReference>
<dbReference type="Pfam" id="PF00855">
    <property type="entry name" value="PWWP"/>
    <property type="match status" value="1"/>
</dbReference>